<dbReference type="Proteomes" id="UP001153269">
    <property type="component" value="Unassembled WGS sequence"/>
</dbReference>
<evidence type="ECO:0000256" key="1">
    <source>
        <dbReference type="SAM" id="SignalP"/>
    </source>
</evidence>
<protein>
    <recommendedName>
        <fullName evidence="4">Secreted protein</fullName>
    </recommendedName>
</protein>
<evidence type="ECO:0000313" key="3">
    <source>
        <dbReference type="Proteomes" id="UP001153269"/>
    </source>
</evidence>
<gene>
    <name evidence="2" type="ORF">PLEPLA_LOCUS30589</name>
</gene>
<feature type="signal peptide" evidence="1">
    <location>
        <begin position="1"/>
        <end position="24"/>
    </location>
</feature>
<keyword evidence="3" id="KW-1185">Reference proteome</keyword>
<name>A0A9N7V4J3_PLEPL</name>
<reference evidence="2" key="1">
    <citation type="submission" date="2020-03" db="EMBL/GenBank/DDBJ databases">
        <authorList>
            <person name="Weist P."/>
        </authorList>
    </citation>
    <scope>NUCLEOTIDE SEQUENCE</scope>
</reference>
<sequence length="107" mass="11640">MRGAIVTKDSLLLLLLRLMLSGSGFSPDGRDTRTFKRVSGGHPRLTPRECQALTHGAWCGDKFVKRPISASLPHANMGPDKALIHHLLSGQAAPQLRPLSVPSWAKH</sequence>
<proteinExistence type="predicted"/>
<feature type="chain" id="PRO_5040428155" description="Secreted protein" evidence="1">
    <location>
        <begin position="25"/>
        <end position="107"/>
    </location>
</feature>
<keyword evidence="1" id="KW-0732">Signal</keyword>
<evidence type="ECO:0008006" key="4">
    <source>
        <dbReference type="Google" id="ProtNLM"/>
    </source>
</evidence>
<organism evidence="2 3">
    <name type="scientific">Pleuronectes platessa</name>
    <name type="common">European plaice</name>
    <dbReference type="NCBI Taxonomy" id="8262"/>
    <lineage>
        <taxon>Eukaryota</taxon>
        <taxon>Metazoa</taxon>
        <taxon>Chordata</taxon>
        <taxon>Craniata</taxon>
        <taxon>Vertebrata</taxon>
        <taxon>Euteleostomi</taxon>
        <taxon>Actinopterygii</taxon>
        <taxon>Neopterygii</taxon>
        <taxon>Teleostei</taxon>
        <taxon>Neoteleostei</taxon>
        <taxon>Acanthomorphata</taxon>
        <taxon>Carangaria</taxon>
        <taxon>Pleuronectiformes</taxon>
        <taxon>Pleuronectoidei</taxon>
        <taxon>Pleuronectidae</taxon>
        <taxon>Pleuronectes</taxon>
    </lineage>
</organism>
<accession>A0A9N7V4J3</accession>
<dbReference type="EMBL" id="CADEAL010002946">
    <property type="protein sequence ID" value="CAB1442870.1"/>
    <property type="molecule type" value="Genomic_DNA"/>
</dbReference>
<evidence type="ECO:0000313" key="2">
    <source>
        <dbReference type="EMBL" id="CAB1442870.1"/>
    </source>
</evidence>
<dbReference type="AlphaFoldDB" id="A0A9N7V4J3"/>
<comment type="caution">
    <text evidence="2">The sequence shown here is derived from an EMBL/GenBank/DDBJ whole genome shotgun (WGS) entry which is preliminary data.</text>
</comment>